<accession>A0A9W4P4G5</accession>
<gene>
    <name evidence="4" type="ORF">PEGY_LOCUS4207</name>
</gene>
<evidence type="ECO:0000313" key="5">
    <source>
        <dbReference type="Proteomes" id="UP001154252"/>
    </source>
</evidence>
<evidence type="ECO:0000256" key="3">
    <source>
        <dbReference type="SAM" id="Phobius"/>
    </source>
</evidence>
<comment type="caution">
    <text evidence="4">The sequence shown here is derived from an EMBL/GenBank/DDBJ whole genome shotgun (WGS) entry which is preliminary data.</text>
</comment>
<name>A0A9W4P4G5_9EURO</name>
<dbReference type="PANTHER" id="PTHR13245">
    <property type="entry name" value="RRP15-LIKE PROTEIN"/>
    <property type="match status" value="1"/>
</dbReference>
<dbReference type="GO" id="GO:0000470">
    <property type="term" value="P:maturation of LSU-rRNA"/>
    <property type="evidence" value="ECO:0007669"/>
    <property type="project" value="TreeGrafter"/>
</dbReference>
<reference evidence="4" key="1">
    <citation type="submission" date="2021-07" db="EMBL/GenBank/DDBJ databases">
        <authorList>
            <person name="Branca A.L. A."/>
        </authorList>
    </citation>
    <scope>NUCLEOTIDE SEQUENCE</scope>
</reference>
<feature type="region of interest" description="Disordered" evidence="2">
    <location>
        <begin position="308"/>
        <end position="328"/>
    </location>
</feature>
<keyword evidence="3" id="KW-0812">Transmembrane</keyword>
<dbReference type="EMBL" id="CAJVRC010000853">
    <property type="protein sequence ID" value="CAG8895681.1"/>
    <property type="molecule type" value="Genomic_DNA"/>
</dbReference>
<dbReference type="PANTHER" id="PTHR13245:SF14">
    <property type="entry name" value="RRP15-LIKE PROTEIN"/>
    <property type="match status" value="1"/>
</dbReference>
<protein>
    <recommendedName>
        <fullName evidence="6">Rrp15p-domain-containing protein</fullName>
    </recommendedName>
</protein>
<dbReference type="AlphaFoldDB" id="A0A9W4P4G5"/>
<feature type="transmembrane region" description="Helical" evidence="3">
    <location>
        <begin position="39"/>
        <end position="57"/>
    </location>
</feature>
<dbReference type="OrthoDB" id="20949at2759"/>
<feature type="compositionally biased region" description="Polar residues" evidence="2">
    <location>
        <begin position="201"/>
        <end position="216"/>
    </location>
</feature>
<organism evidence="4 5">
    <name type="scientific">Penicillium egyptiacum</name>
    <dbReference type="NCBI Taxonomy" id="1303716"/>
    <lineage>
        <taxon>Eukaryota</taxon>
        <taxon>Fungi</taxon>
        <taxon>Dikarya</taxon>
        <taxon>Ascomycota</taxon>
        <taxon>Pezizomycotina</taxon>
        <taxon>Eurotiomycetes</taxon>
        <taxon>Eurotiomycetidae</taxon>
        <taxon>Eurotiales</taxon>
        <taxon>Aspergillaceae</taxon>
        <taxon>Penicillium</taxon>
    </lineage>
</organism>
<feature type="compositionally biased region" description="Acidic residues" evidence="2">
    <location>
        <begin position="148"/>
        <end position="177"/>
    </location>
</feature>
<dbReference type="GO" id="GO:0030687">
    <property type="term" value="C:preribosome, large subunit precursor"/>
    <property type="evidence" value="ECO:0007669"/>
    <property type="project" value="TreeGrafter"/>
</dbReference>
<feature type="region of interest" description="Disordered" evidence="2">
    <location>
        <begin position="78"/>
        <end position="226"/>
    </location>
</feature>
<dbReference type="Pfam" id="PF07890">
    <property type="entry name" value="Rrp15p"/>
    <property type="match status" value="1"/>
</dbReference>
<comment type="similarity">
    <text evidence="1">Belongs to the RRP15 family.</text>
</comment>
<keyword evidence="5" id="KW-1185">Reference proteome</keyword>
<evidence type="ECO:0000256" key="1">
    <source>
        <dbReference type="ARBA" id="ARBA00007462"/>
    </source>
</evidence>
<sequence>MKPVERPQRQCGGANRRADAFSPPQKKVVIRHVRSASRLSSLLAFITLYFVTMPPAFSKKRKVLDGLKGETGRKKKFVKQRFYHSSSEDEEDGNFNPVSLEDSDAEEEGVSVAKPSALDLRMKKAKTQKEAPAPEQEKSDASDSDSNVGEEIELDDEDLENDDDESDVSGSDEDDLSDSSPADKATGANRGRAVPKRNDPTAFSTSISKILSTKLPTSARADPVLSRSSYAAKLVTEASDEKLDNAARAKMRADKKEELDRGRIRDVMGIKRGIAGPVAEEEKRVRKMAQRGVVKLFNAVRAAQVRGEEAAKDERKKGTIGMGEREKAANEVSKQGFLELINGKKGKPLNIEEA</sequence>
<dbReference type="InterPro" id="IPR012459">
    <property type="entry name" value="Rrp15"/>
</dbReference>
<dbReference type="GO" id="GO:0000460">
    <property type="term" value="P:maturation of 5.8S rRNA"/>
    <property type="evidence" value="ECO:0007669"/>
    <property type="project" value="TreeGrafter"/>
</dbReference>
<proteinExistence type="inferred from homology"/>
<keyword evidence="3" id="KW-1133">Transmembrane helix</keyword>
<evidence type="ECO:0000313" key="4">
    <source>
        <dbReference type="EMBL" id="CAG8895681.1"/>
    </source>
</evidence>
<keyword evidence="3" id="KW-0472">Membrane</keyword>
<evidence type="ECO:0008006" key="6">
    <source>
        <dbReference type="Google" id="ProtNLM"/>
    </source>
</evidence>
<dbReference type="Proteomes" id="UP001154252">
    <property type="component" value="Unassembled WGS sequence"/>
</dbReference>
<feature type="region of interest" description="Disordered" evidence="2">
    <location>
        <begin position="1"/>
        <end position="24"/>
    </location>
</feature>
<evidence type="ECO:0000256" key="2">
    <source>
        <dbReference type="SAM" id="MobiDB-lite"/>
    </source>
</evidence>